<dbReference type="GO" id="GO:0008237">
    <property type="term" value="F:metallopeptidase activity"/>
    <property type="evidence" value="ECO:0007669"/>
    <property type="project" value="InterPro"/>
</dbReference>
<dbReference type="AlphaFoldDB" id="F5R7Y7"/>
<organism evidence="1 2">
    <name type="scientific">Methyloversatilis universalis (strain ATCC BAA-1314 / DSM 25237 / JCM 13912 / CCUG 52030 / FAM5)</name>
    <dbReference type="NCBI Taxonomy" id="1000565"/>
    <lineage>
        <taxon>Bacteria</taxon>
        <taxon>Pseudomonadati</taxon>
        <taxon>Pseudomonadota</taxon>
        <taxon>Betaproteobacteria</taxon>
        <taxon>Nitrosomonadales</taxon>
        <taxon>Sterolibacteriaceae</taxon>
        <taxon>Methyloversatilis</taxon>
    </lineage>
</organism>
<dbReference type="FunFam" id="3.40.390.10:FF:000012">
    <property type="entry name" value="Protein MtfA"/>
    <property type="match status" value="1"/>
</dbReference>
<dbReference type="GO" id="GO:0004177">
    <property type="term" value="F:aminopeptidase activity"/>
    <property type="evidence" value="ECO:0007669"/>
    <property type="project" value="TreeGrafter"/>
</dbReference>
<dbReference type="InterPro" id="IPR042252">
    <property type="entry name" value="MtfA_N"/>
</dbReference>
<accession>F5R7Y7</accession>
<evidence type="ECO:0000313" key="1">
    <source>
        <dbReference type="EMBL" id="EGK73140.1"/>
    </source>
</evidence>
<dbReference type="SUPFAM" id="SSF55486">
    <property type="entry name" value="Metalloproteases ('zincins'), catalytic domain"/>
    <property type="match status" value="1"/>
</dbReference>
<dbReference type="Proteomes" id="UP000005019">
    <property type="component" value="Unassembled WGS sequence"/>
</dbReference>
<dbReference type="InterPro" id="IPR024079">
    <property type="entry name" value="MetalloPept_cat_dom_sf"/>
</dbReference>
<dbReference type="GO" id="GO:0005829">
    <property type="term" value="C:cytosol"/>
    <property type="evidence" value="ECO:0007669"/>
    <property type="project" value="TreeGrafter"/>
</dbReference>
<dbReference type="eggNOG" id="COG3228">
    <property type="taxonomic scope" value="Bacteria"/>
</dbReference>
<dbReference type="RefSeq" id="WP_008058150.1">
    <property type="nucleotide sequence ID" value="NZ_AFHG01000029.1"/>
</dbReference>
<dbReference type="OrthoDB" id="9786424at2"/>
<dbReference type="CDD" id="cd20169">
    <property type="entry name" value="Peptidase_M90_mtfA"/>
    <property type="match status" value="1"/>
</dbReference>
<name>F5R7Y7_METUF</name>
<sequence length="261" mass="29441">MLHWLRRAFAPSEPDLPEVPAAQWARIEARLPFLDFLDPVDRPALRELARRFVATKEFHGAHDTALSDDMLLEIALQACLPVLRLGLDWYDDWVGVVVYPGDFIVPRRVTDDVGVVHEYEDTLVGEAWEGGPVLLSWQPESLAADGINVVIHEFAHKLDMRNGEADGLPPLHAGMSVQRWARVWSTAYERFCADVDAGVDTGIDPYAAESPAEFFAVMSECFFEIPDLIQQTWPDLYEQLAQFYRLDLAPRARALFPPTAP</sequence>
<reference evidence="1 2" key="1">
    <citation type="journal article" date="2011" name="J. Bacteriol.">
        <title>Genome sequence of Methyloversatilis universalis FAM5T, a methylotrophic representative of the order Rhodocyclales.</title>
        <authorList>
            <person name="Kittichotirat W."/>
            <person name="Good N.M."/>
            <person name="Hall R."/>
            <person name="Bringel F."/>
            <person name="Lajus A."/>
            <person name="Medigue C."/>
            <person name="Smalley N.E."/>
            <person name="Beck D."/>
            <person name="Bumgarner R."/>
            <person name="Vuilleumier S."/>
            <person name="Kalyuzhnaya M.G."/>
        </authorList>
    </citation>
    <scope>NUCLEOTIDE SEQUENCE [LARGE SCALE GENOMIC DNA]</scope>
    <source>
        <strain evidence="2">ATCC BAA-1314 / JCM 13912 / FAM5</strain>
    </source>
</reference>
<dbReference type="EMBL" id="AFHG01000029">
    <property type="protein sequence ID" value="EGK73140.1"/>
    <property type="molecule type" value="Genomic_DNA"/>
</dbReference>
<protein>
    <recommendedName>
        <fullName evidence="3">Zinc-dependent peptidase</fullName>
    </recommendedName>
</protein>
<dbReference type="PANTHER" id="PTHR30164">
    <property type="entry name" value="MTFA PEPTIDASE"/>
    <property type="match status" value="1"/>
</dbReference>
<comment type="caution">
    <text evidence="1">The sequence shown here is derived from an EMBL/GenBank/DDBJ whole genome shotgun (WGS) entry which is preliminary data.</text>
</comment>
<evidence type="ECO:0008006" key="3">
    <source>
        <dbReference type="Google" id="ProtNLM"/>
    </source>
</evidence>
<evidence type="ECO:0000313" key="2">
    <source>
        <dbReference type="Proteomes" id="UP000005019"/>
    </source>
</evidence>
<proteinExistence type="predicted"/>
<dbReference type="STRING" id="1000565.METUNv1_00311"/>
<keyword evidence="2" id="KW-1185">Reference proteome</keyword>
<dbReference type="InterPro" id="IPR010384">
    <property type="entry name" value="MtfA_fam"/>
</dbReference>
<dbReference type="Gene3D" id="3.40.390.10">
    <property type="entry name" value="Collagenase (Catalytic Domain)"/>
    <property type="match status" value="1"/>
</dbReference>
<dbReference type="PANTHER" id="PTHR30164:SF2">
    <property type="entry name" value="PROTEIN MTFA"/>
    <property type="match status" value="1"/>
</dbReference>
<gene>
    <name evidence="1" type="ORF">METUNv1_00311</name>
</gene>
<dbReference type="Pfam" id="PF06167">
    <property type="entry name" value="Peptidase_M90"/>
    <property type="match status" value="1"/>
</dbReference>
<dbReference type="Gene3D" id="1.10.472.150">
    <property type="entry name" value="Glucose-regulated metallo-peptidase M90, N-terminal domain"/>
    <property type="match status" value="1"/>
</dbReference>